<keyword evidence="2" id="KW-1185">Reference proteome</keyword>
<dbReference type="EMBL" id="JACJRF010000051">
    <property type="protein sequence ID" value="MBD2346659.1"/>
    <property type="molecule type" value="Genomic_DNA"/>
</dbReference>
<protein>
    <submittedName>
        <fullName evidence="1">Uncharacterized protein</fullName>
    </submittedName>
</protein>
<gene>
    <name evidence="1" type="ORF">H6G18_21290</name>
</gene>
<name>A0ABR8CUI1_9NOST</name>
<accession>A0ABR8CUI1</accession>
<dbReference type="Proteomes" id="UP000607281">
    <property type="component" value="Unassembled WGS sequence"/>
</dbReference>
<reference evidence="1 2" key="1">
    <citation type="journal article" date="2020" name="ISME J.">
        <title>Comparative genomics reveals insights into cyanobacterial evolution and habitat adaptation.</title>
        <authorList>
            <person name="Chen M.Y."/>
            <person name="Teng W.K."/>
            <person name="Zhao L."/>
            <person name="Hu C.X."/>
            <person name="Zhou Y.K."/>
            <person name="Han B.P."/>
            <person name="Song L.R."/>
            <person name="Shu W.S."/>
        </authorList>
    </citation>
    <scope>NUCLEOTIDE SEQUENCE [LARGE SCALE GENOMIC DNA]</scope>
    <source>
        <strain evidence="1 2">FACHB-260</strain>
    </source>
</reference>
<evidence type="ECO:0000313" key="1">
    <source>
        <dbReference type="EMBL" id="MBD2346659.1"/>
    </source>
</evidence>
<organism evidence="1 2">
    <name type="scientific">Anabaena subtropica FACHB-260</name>
    <dbReference type="NCBI Taxonomy" id="2692884"/>
    <lineage>
        <taxon>Bacteria</taxon>
        <taxon>Bacillati</taxon>
        <taxon>Cyanobacteriota</taxon>
        <taxon>Cyanophyceae</taxon>
        <taxon>Nostocales</taxon>
        <taxon>Nostocaceae</taxon>
        <taxon>Anabaena</taxon>
    </lineage>
</organism>
<evidence type="ECO:0000313" key="2">
    <source>
        <dbReference type="Proteomes" id="UP000607281"/>
    </source>
</evidence>
<sequence length="96" mass="10812">MQRRKNSEIQARAEQKCPDCLEAQKNYAKQYRHSVHQWSYGRLIECVQTQAAKAGIVIEEGKQPIRGSPHQKAKELAFPEGVAAGIAAYKSRQMAD</sequence>
<comment type="caution">
    <text evidence="1">The sequence shown here is derived from an EMBL/GenBank/DDBJ whole genome shotgun (WGS) entry which is preliminary data.</text>
</comment>
<dbReference type="RefSeq" id="WP_190409075.1">
    <property type="nucleotide sequence ID" value="NZ_JACJRF010000051.1"/>
</dbReference>
<proteinExistence type="predicted"/>